<reference evidence="1 2" key="1">
    <citation type="journal article" date="2012" name="J. Bacteriol.">
        <title>Draft Genome Sequence of the Extremely Halophilic Archaeon Halogranum salarium B-1T.</title>
        <authorList>
            <person name="Kim K.K."/>
            <person name="Lee K.C."/>
            <person name="Lee J.S."/>
        </authorList>
    </citation>
    <scope>NUCLEOTIDE SEQUENCE [LARGE SCALE GENOMIC DNA]</scope>
    <source>
        <strain evidence="1 2">B-1</strain>
    </source>
</reference>
<comment type="caution">
    <text evidence="1">The sequence shown here is derived from an EMBL/GenBank/DDBJ whole genome shotgun (WGS) entry which is preliminary data.</text>
</comment>
<organism evidence="1 2">
    <name type="scientific">Halogranum salarium B-1</name>
    <dbReference type="NCBI Taxonomy" id="1210908"/>
    <lineage>
        <taxon>Archaea</taxon>
        <taxon>Methanobacteriati</taxon>
        <taxon>Methanobacteriota</taxon>
        <taxon>Stenosarchaea group</taxon>
        <taxon>Halobacteria</taxon>
        <taxon>Halobacteriales</taxon>
        <taxon>Haloferacaceae</taxon>
    </lineage>
</organism>
<dbReference type="RefSeq" id="WP_009367651.1">
    <property type="nucleotide sequence ID" value="NZ_ALJD01000013.1"/>
</dbReference>
<dbReference type="EMBL" id="ALJD01000013">
    <property type="protein sequence ID" value="EJN57514.1"/>
    <property type="molecule type" value="Genomic_DNA"/>
</dbReference>
<name>J3JDI3_9EURY</name>
<sequence length="90" mass="10275">MASQLTVKTVEQSDDYYHVRFRDPDTFEEVRTPDWANNIAQSVVPESEVRMGQNDDGEWLIQSILVSIDEVEDDDDASRKALEIATKLSD</sequence>
<evidence type="ECO:0000313" key="2">
    <source>
        <dbReference type="Proteomes" id="UP000007813"/>
    </source>
</evidence>
<accession>J3JDI3</accession>
<dbReference type="OrthoDB" id="155519at2157"/>
<dbReference type="AlphaFoldDB" id="J3JDI3"/>
<evidence type="ECO:0000313" key="1">
    <source>
        <dbReference type="EMBL" id="EJN57514.1"/>
    </source>
</evidence>
<proteinExistence type="predicted"/>
<gene>
    <name evidence="1" type="ORF">HSB1_42020</name>
</gene>
<dbReference type="eggNOG" id="arCOG10706">
    <property type="taxonomic scope" value="Archaea"/>
</dbReference>
<dbReference type="Proteomes" id="UP000007813">
    <property type="component" value="Unassembled WGS sequence"/>
</dbReference>
<protein>
    <submittedName>
        <fullName evidence="1">Uncharacterized protein</fullName>
    </submittedName>
</protein>